<keyword evidence="1" id="KW-0269">Exonuclease</keyword>
<dbReference type="PANTHER" id="PTHR30255">
    <property type="entry name" value="SINGLE-STRANDED-DNA-SPECIFIC EXONUCLEASE RECJ"/>
    <property type="match status" value="1"/>
</dbReference>
<sequence length="130" mass="14399">MLSSKMNWKIRKSEIDASISLGISQATGLSEKFVLLCMQRGLETKEQITAFVEGTQMEFHDPYLLHDMDKAVHRLTEAIESGEEIVVYGDYDADGITSTCILVETIEVLGGNVGYYLPNRFTDGYGPNAA</sequence>
<evidence type="ECO:0000313" key="2">
    <source>
        <dbReference type="Proteomes" id="UP000589373"/>
    </source>
</evidence>
<reference evidence="1 2" key="1">
    <citation type="journal article" date="2020" name="Biotechnol. Biofuels">
        <title>New insights from the biogas microbiome by comprehensive genome-resolved metagenomics of nearly 1600 species originating from multiple anaerobic digesters.</title>
        <authorList>
            <person name="Campanaro S."/>
            <person name="Treu L."/>
            <person name="Rodriguez-R L.M."/>
            <person name="Kovalovszki A."/>
            <person name="Ziels R.M."/>
            <person name="Maus I."/>
            <person name="Zhu X."/>
            <person name="Kougias P.G."/>
            <person name="Basile A."/>
            <person name="Luo G."/>
            <person name="Schluter A."/>
            <person name="Konstantinidis K.T."/>
            <person name="Angelidaki I."/>
        </authorList>
    </citation>
    <scope>NUCLEOTIDE SEQUENCE [LARGE SCALE GENOMIC DNA]</scope>
    <source>
        <strain evidence="1">AS07pgkLD_105</strain>
    </source>
</reference>
<dbReference type="PANTHER" id="PTHR30255:SF2">
    <property type="entry name" value="SINGLE-STRANDED-DNA-SPECIFIC EXONUCLEASE RECJ"/>
    <property type="match status" value="1"/>
</dbReference>
<dbReference type="Proteomes" id="UP000589373">
    <property type="component" value="Unassembled WGS sequence"/>
</dbReference>
<dbReference type="InterPro" id="IPR038763">
    <property type="entry name" value="DHH_sf"/>
</dbReference>
<dbReference type="SUPFAM" id="SSF64182">
    <property type="entry name" value="DHH phosphoesterases"/>
    <property type="match status" value="1"/>
</dbReference>
<dbReference type="InterPro" id="IPR051673">
    <property type="entry name" value="SSDNA_exonuclease_RecJ"/>
</dbReference>
<evidence type="ECO:0000313" key="1">
    <source>
        <dbReference type="EMBL" id="NLD31984.1"/>
    </source>
</evidence>
<comment type="caution">
    <text evidence="1">The sequence shown here is derived from an EMBL/GenBank/DDBJ whole genome shotgun (WGS) entry which is preliminary data.</text>
</comment>
<gene>
    <name evidence="1" type="ORF">GX662_06940</name>
</gene>
<dbReference type="EMBL" id="JAAZCD010000159">
    <property type="protein sequence ID" value="NLD31984.1"/>
    <property type="molecule type" value="Genomic_DNA"/>
</dbReference>
<feature type="non-terminal residue" evidence="1">
    <location>
        <position position="130"/>
    </location>
</feature>
<proteinExistence type="predicted"/>
<keyword evidence="1" id="KW-0378">Hydrolase</keyword>
<protein>
    <submittedName>
        <fullName evidence="1">Single-stranded-DNA-specific exonuclease RecJ</fullName>
    </submittedName>
</protein>
<dbReference type="Gene3D" id="3.90.1640.30">
    <property type="match status" value="1"/>
</dbReference>
<accession>A0A847D6I3</accession>
<dbReference type="AlphaFoldDB" id="A0A847D6I3"/>
<name>A0A847D6I3_9LACT</name>
<keyword evidence="1" id="KW-0540">Nuclease</keyword>
<dbReference type="GO" id="GO:0004527">
    <property type="term" value="F:exonuclease activity"/>
    <property type="evidence" value="ECO:0007669"/>
    <property type="project" value="UniProtKB-KW"/>
</dbReference>
<organism evidence="1 2">
    <name type="scientific">Trichococcus flocculiformis</name>
    <dbReference type="NCBI Taxonomy" id="82803"/>
    <lineage>
        <taxon>Bacteria</taxon>
        <taxon>Bacillati</taxon>
        <taxon>Bacillota</taxon>
        <taxon>Bacilli</taxon>
        <taxon>Lactobacillales</taxon>
        <taxon>Carnobacteriaceae</taxon>
        <taxon>Trichococcus</taxon>
    </lineage>
</organism>